<feature type="transmembrane region" description="Helical" evidence="7">
    <location>
        <begin position="83"/>
        <end position="106"/>
    </location>
</feature>
<keyword evidence="9" id="KW-1185">Reference proteome</keyword>
<feature type="transmembrane region" description="Helical" evidence="7">
    <location>
        <begin position="311"/>
        <end position="329"/>
    </location>
</feature>
<feature type="transmembrane region" description="Helical" evidence="7">
    <location>
        <begin position="369"/>
        <end position="393"/>
    </location>
</feature>
<keyword evidence="2" id="KW-0813">Transport</keyword>
<evidence type="ECO:0000256" key="5">
    <source>
        <dbReference type="ARBA" id="ARBA00023136"/>
    </source>
</evidence>
<dbReference type="SUPFAM" id="SSF103473">
    <property type="entry name" value="MFS general substrate transporter"/>
    <property type="match status" value="1"/>
</dbReference>
<dbReference type="OrthoDB" id="28755at2759"/>
<dbReference type="Gene3D" id="1.20.1250.20">
    <property type="entry name" value="MFS general substrate transporter like domains"/>
    <property type="match status" value="1"/>
</dbReference>
<dbReference type="InterPro" id="IPR011701">
    <property type="entry name" value="MFS"/>
</dbReference>
<evidence type="ECO:0000256" key="3">
    <source>
        <dbReference type="ARBA" id="ARBA00022692"/>
    </source>
</evidence>
<dbReference type="PANTHER" id="PTHR19432">
    <property type="entry name" value="SUGAR TRANSPORTER"/>
    <property type="match status" value="1"/>
</dbReference>
<evidence type="ECO:0000313" key="9">
    <source>
        <dbReference type="Proteomes" id="UP000290900"/>
    </source>
</evidence>
<evidence type="ECO:0000256" key="1">
    <source>
        <dbReference type="ARBA" id="ARBA00004141"/>
    </source>
</evidence>
<reference evidence="8 9" key="1">
    <citation type="submission" date="2018-12" db="EMBL/GenBank/DDBJ databases">
        <authorList>
            <person name="Tiukova I."/>
            <person name="Dainat J."/>
        </authorList>
    </citation>
    <scope>NUCLEOTIDE SEQUENCE [LARGE SCALE GENOMIC DNA]</scope>
</reference>
<feature type="transmembrane region" description="Helical" evidence="7">
    <location>
        <begin position="405"/>
        <end position="424"/>
    </location>
</feature>
<accession>A0A448YKB5</accession>
<feature type="transmembrane region" description="Helical" evidence="7">
    <location>
        <begin position="46"/>
        <end position="63"/>
    </location>
</feature>
<proteinExistence type="predicted"/>
<dbReference type="Pfam" id="PF07690">
    <property type="entry name" value="MFS_1"/>
    <property type="match status" value="1"/>
</dbReference>
<evidence type="ECO:0000256" key="6">
    <source>
        <dbReference type="SAM" id="MobiDB-lite"/>
    </source>
</evidence>
<dbReference type="InterPro" id="IPR036259">
    <property type="entry name" value="MFS_trans_sf"/>
</dbReference>
<dbReference type="STRING" id="13370.A0A448YKB5"/>
<keyword evidence="5 7" id="KW-0472">Membrane</keyword>
<protein>
    <submittedName>
        <fullName evidence="8">DEKNAAC102372</fullName>
    </submittedName>
</protein>
<name>A0A448YKB5_BRENA</name>
<feature type="transmembrane region" description="Helical" evidence="7">
    <location>
        <begin position="118"/>
        <end position="135"/>
    </location>
</feature>
<dbReference type="PANTHER" id="PTHR19432:SF35">
    <property type="entry name" value="SOLUTE CARRIER FAMILY 45 MEMBER 3 ISOFORM X1"/>
    <property type="match status" value="1"/>
</dbReference>
<gene>
    <name evidence="8" type="ORF">BRENAR_LOCUS2071</name>
</gene>
<feature type="transmembrane region" description="Helical" evidence="7">
    <location>
        <begin position="230"/>
        <end position="252"/>
    </location>
</feature>
<dbReference type="AlphaFoldDB" id="A0A448YKB5"/>
<evidence type="ECO:0000256" key="7">
    <source>
        <dbReference type="SAM" id="Phobius"/>
    </source>
</evidence>
<keyword evidence="4 7" id="KW-1133">Transmembrane helix</keyword>
<keyword evidence="3 7" id="KW-0812">Transmembrane</keyword>
<evidence type="ECO:0000256" key="4">
    <source>
        <dbReference type="ARBA" id="ARBA00022989"/>
    </source>
</evidence>
<dbReference type="EMBL" id="CAACVR010000012">
    <property type="protein sequence ID" value="VEU21336.1"/>
    <property type="molecule type" value="Genomic_DNA"/>
</dbReference>
<comment type="subcellular location">
    <subcellularLocation>
        <location evidence="1">Membrane</location>
        <topology evidence="1">Multi-pass membrane protein</topology>
    </subcellularLocation>
</comment>
<organism evidence="8 9">
    <name type="scientific">Brettanomyces naardenensis</name>
    <name type="common">Yeast</name>
    <dbReference type="NCBI Taxonomy" id="13370"/>
    <lineage>
        <taxon>Eukaryota</taxon>
        <taxon>Fungi</taxon>
        <taxon>Dikarya</taxon>
        <taxon>Ascomycota</taxon>
        <taxon>Saccharomycotina</taxon>
        <taxon>Pichiomycetes</taxon>
        <taxon>Pichiales</taxon>
        <taxon>Pichiaceae</taxon>
        <taxon>Brettanomyces</taxon>
    </lineage>
</organism>
<dbReference type="Proteomes" id="UP000290900">
    <property type="component" value="Unassembled WGS sequence"/>
</dbReference>
<sequence length="612" mass="68790">MIDLNGEGELNTQRVQSENRSHSDTVQPSNQERGTALNLYNPVRSALYIIILTLIVGALQLAWSTEFSEATPFLLSLGISKHVLALVWLAGPLSGAIGQPIVGLLSDRCNMAWGRRRVFIMVGMVATLTSLLYLSHCTDIVSWFVNTDDPKKIDWYTIPYACIGVYILDFSIAVIQASARALIVDVVPTSQQQIANAWAARMIGIFNMVGFCFGSANLPRLFPFLGNTQFKVLSVLVTILMGSMTTFCCWYIKERNPKRDITIRMQRKRQEMKLREMGLDPEKSQGLPTQIHLFFAQILRSFKRLPPQIKIVCYTEFFAWVGYFPMLFYTSSYVGELYLYENGYASPDALPVDIKQHIMDESTRRGTAALLGNSVVTLAVDLLMPILVENAALSKRWNRYFNTRTLWIASHAVFIIGMLSTFFVNSSTGAIALFALLGFPWGCAVWIPFVMISEEISRIKDIRVVQIYDQQQKLTSEDHATLDSESDLVPRQSDETHYMDLQQDLPIDAPVLTEKNRIYLAPSLVEFYDNLEHDSGILLAIHNVFVSGPQMLSSVASSFLFKIFGSKGGYDNSLAWVFRFGGIVTIGALALSTQVKTDEQLYEDDEERAKAL</sequence>
<dbReference type="InParanoid" id="A0A448YKB5"/>
<feature type="transmembrane region" description="Helical" evidence="7">
    <location>
        <begin position="155"/>
        <end position="177"/>
    </location>
</feature>
<feature type="region of interest" description="Disordered" evidence="6">
    <location>
        <begin position="1"/>
        <end position="30"/>
    </location>
</feature>
<evidence type="ECO:0000313" key="8">
    <source>
        <dbReference type="EMBL" id="VEU21336.1"/>
    </source>
</evidence>
<evidence type="ECO:0000256" key="2">
    <source>
        <dbReference type="ARBA" id="ARBA00022448"/>
    </source>
</evidence>
<feature type="transmembrane region" description="Helical" evidence="7">
    <location>
        <begin position="198"/>
        <end position="218"/>
    </location>
</feature>
<dbReference type="GO" id="GO:0005886">
    <property type="term" value="C:plasma membrane"/>
    <property type="evidence" value="ECO:0007669"/>
    <property type="project" value="TreeGrafter"/>
</dbReference>
<feature type="transmembrane region" description="Helical" evidence="7">
    <location>
        <begin position="430"/>
        <end position="452"/>
    </location>
</feature>
<dbReference type="GO" id="GO:0008506">
    <property type="term" value="F:sucrose:proton symporter activity"/>
    <property type="evidence" value="ECO:0007669"/>
    <property type="project" value="TreeGrafter"/>
</dbReference>